<keyword evidence="3" id="KW-1185">Reference proteome</keyword>
<name>U4LLU4_PYROM</name>
<evidence type="ECO:0000256" key="1">
    <source>
        <dbReference type="SAM" id="SignalP"/>
    </source>
</evidence>
<dbReference type="OrthoDB" id="10285581at2759"/>
<keyword evidence="1" id="KW-0732">Signal</keyword>
<accession>U4LLU4</accession>
<gene>
    <name evidence="2" type="ORF">PCON_13407</name>
</gene>
<sequence>MLAPALFLLFLNLATFLPFASATPQVHEEYRALSKRQASRAPATKWDEVPVDVRYCKKKNGARCEDQPRIHAWCYNLDSFDKAIVSYQIAWGCCTFYEDLGCKPGTAIFKPCATKKETAYVDQLEPKLAEKARSFRCCRLEGDAGCTKLIA</sequence>
<dbReference type="EMBL" id="HF935890">
    <property type="protein sequence ID" value="CCX32567.1"/>
    <property type="molecule type" value="Genomic_DNA"/>
</dbReference>
<feature type="chain" id="PRO_5004651472" evidence="1">
    <location>
        <begin position="23"/>
        <end position="151"/>
    </location>
</feature>
<protein>
    <submittedName>
        <fullName evidence="2">Uncharacterized protein</fullName>
    </submittedName>
</protein>
<feature type="signal peptide" evidence="1">
    <location>
        <begin position="1"/>
        <end position="22"/>
    </location>
</feature>
<organism evidence="2 3">
    <name type="scientific">Pyronema omphalodes (strain CBS 100304)</name>
    <name type="common">Pyronema confluens</name>
    <dbReference type="NCBI Taxonomy" id="1076935"/>
    <lineage>
        <taxon>Eukaryota</taxon>
        <taxon>Fungi</taxon>
        <taxon>Dikarya</taxon>
        <taxon>Ascomycota</taxon>
        <taxon>Pezizomycotina</taxon>
        <taxon>Pezizomycetes</taxon>
        <taxon>Pezizales</taxon>
        <taxon>Pyronemataceae</taxon>
        <taxon>Pyronema</taxon>
    </lineage>
</organism>
<proteinExistence type="predicted"/>
<reference evidence="2 3" key="1">
    <citation type="journal article" date="2013" name="PLoS Genet.">
        <title>The genome and development-dependent transcriptomes of Pyronema confluens: a window into fungal evolution.</title>
        <authorList>
            <person name="Traeger S."/>
            <person name="Altegoer F."/>
            <person name="Freitag M."/>
            <person name="Gabaldon T."/>
            <person name="Kempken F."/>
            <person name="Kumar A."/>
            <person name="Marcet-Houben M."/>
            <person name="Poggeler S."/>
            <person name="Stajich J.E."/>
            <person name="Nowrousian M."/>
        </authorList>
    </citation>
    <scope>NUCLEOTIDE SEQUENCE [LARGE SCALE GENOMIC DNA]</scope>
    <source>
        <strain evidence="3">CBS 100304</strain>
        <tissue evidence="2">Vegetative mycelium</tissue>
    </source>
</reference>
<dbReference type="AlphaFoldDB" id="U4LLU4"/>
<dbReference type="Proteomes" id="UP000018144">
    <property type="component" value="Unassembled WGS sequence"/>
</dbReference>
<evidence type="ECO:0000313" key="3">
    <source>
        <dbReference type="Proteomes" id="UP000018144"/>
    </source>
</evidence>
<evidence type="ECO:0000313" key="2">
    <source>
        <dbReference type="EMBL" id="CCX32567.1"/>
    </source>
</evidence>